<evidence type="ECO:0000256" key="1">
    <source>
        <dbReference type="SAM" id="MobiDB-lite"/>
    </source>
</evidence>
<keyword evidence="2" id="KW-1133">Transmembrane helix</keyword>
<keyword evidence="2" id="KW-0812">Transmembrane</keyword>
<dbReference type="PANTHER" id="PTHR34475">
    <property type="match status" value="1"/>
</dbReference>
<feature type="compositionally biased region" description="Low complexity" evidence="1">
    <location>
        <begin position="180"/>
        <end position="202"/>
    </location>
</feature>
<dbReference type="Proteomes" id="UP000231409">
    <property type="component" value="Unassembled WGS sequence"/>
</dbReference>
<evidence type="ECO:0000313" key="4">
    <source>
        <dbReference type="EMBL" id="PHQ16792.1"/>
    </source>
</evidence>
<evidence type="ECO:0000259" key="3">
    <source>
        <dbReference type="Pfam" id="PF13464"/>
    </source>
</evidence>
<feature type="domain" description="Cytoskeleton protein RodZ-like C-terminal" evidence="3">
    <location>
        <begin position="280"/>
        <end position="351"/>
    </location>
</feature>
<dbReference type="AlphaFoldDB" id="A0A2G1UQP7"/>
<keyword evidence="2" id="KW-0472">Membrane</keyword>
<comment type="caution">
    <text evidence="4">The sequence shown here is derived from an EMBL/GenBank/DDBJ whole genome shotgun (WGS) entry which is preliminary data.</text>
</comment>
<dbReference type="InterPro" id="IPR050400">
    <property type="entry name" value="Bact_Cytoskel_RodZ"/>
</dbReference>
<evidence type="ECO:0000313" key="5">
    <source>
        <dbReference type="Proteomes" id="UP000231409"/>
    </source>
</evidence>
<dbReference type="Gene3D" id="1.10.260.40">
    <property type="entry name" value="lambda repressor-like DNA-binding domains"/>
    <property type="match status" value="1"/>
</dbReference>
<keyword evidence="5" id="KW-1185">Reference proteome</keyword>
<feature type="compositionally biased region" description="Low complexity" evidence="1">
    <location>
        <begin position="154"/>
        <end position="167"/>
    </location>
</feature>
<dbReference type="EMBL" id="NTFH01000003">
    <property type="protein sequence ID" value="PHQ16792.1"/>
    <property type="molecule type" value="Genomic_DNA"/>
</dbReference>
<feature type="region of interest" description="Disordered" evidence="1">
    <location>
        <begin position="144"/>
        <end position="213"/>
    </location>
</feature>
<accession>A0A2G1UQP7</accession>
<dbReference type="CDD" id="cd00093">
    <property type="entry name" value="HTH_XRE"/>
    <property type="match status" value="1"/>
</dbReference>
<dbReference type="InterPro" id="IPR001387">
    <property type="entry name" value="Cro/C1-type_HTH"/>
</dbReference>
<name>A0A2G1UQP7_9GAMM</name>
<dbReference type="Pfam" id="PF13413">
    <property type="entry name" value="HTH_25"/>
    <property type="match status" value="1"/>
</dbReference>
<protein>
    <submittedName>
        <fullName evidence="4">Helix-turn-helix domain-containing protein</fullName>
    </submittedName>
</protein>
<dbReference type="RefSeq" id="WP_099613044.1">
    <property type="nucleotide sequence ID" value="NZ_KZ319367.1"/>
</dbReference>
<feature type="transmembrane region" description="Helical" evidence="2">
    <location>
        <begin position="116"/>
        <end position="137"/>
    </location>
</feature>
<dbReference type="InterPro" id="IPR010982">
    <property type="entry name" value="Lambda_DNA-bd_dom_sf"/>
</dbReference>
<dbReference type="GO" id="GO:0003677">
    <property type="term" value="F:DNA binding"/>
    <property type="evidence" value="ECO:0007669"/>
    <property type="project" value="InterPro"/>
</dbReference>
<proteinExistence type="predicted"/>
<feature type="compositionally biased region" description="Polar residues" evidence="1">
    <location>
        <begin position="168"/>
        <end position="179"/>
    </location>
</feature>
<gene>
    <name evidence="4" type="ORF">CLH61_02115</name>
</gene>
<dbReference type="SUPFAM" id="SSF47413">
    <property type="entry name" value="lambda repressor-like DNA-binding domains"/>
    <property type="match status" value="1"/>
</dbReference>
<dbReference type="Pfam" id="PF13464">
    <property type="entry name" value="RodZ_C"/>
    <property type="match status" value="1"/>
</dbReference>
<sequence>MANEETPQETLSATAGHQLRAAREKRGLTVARVAEVLHLRPAIIDAIENSNFRQIDTELFLKGYVRSYAAQVGLDADRLIERLDQELEPLREEKVRAQEAHPLVDIQRRKRRKRQIARVVLLILVLALLGYFGVRWLDRGAVLPGQSSEVQPPAESGADAAESGSDSPNESAPVTTEPLSQAESPAPEPPAAETSAPQPATTDSATDAEVVDSGAGEPSALIGVEEVPPVSGEGEAAADFEQNGASEATVAAPVVTESVEPALAEEVEADLGTTQASLEMSFVADCWVRITDANGDRLASSLQRAGDRLAVTGAAPLRLVIGAVDAVGAITFDGEPVDLGDVRVVNNRAEFSLDR</sequence>
<evidence type="ECO:0000256" key="2">
    <source>
        <dbReference type="SAM" id="Phobius"/>
    </source>
</evidence>
<dbReference type="InterPro" id="IPR025194">
    <property type="entry name" value="RodZ-like_C"/>
</dbReference>
<reference evidence="4 5" key="1">
    <citation type="submission" date="2017-09" db="EMBL/GenBank/DDBJ databases">
        <title>The draft genome sequences of Marinobacter sp. PWS21.</title>
        <authorList>
            <person name="Cao J."/>
        </authorList>
    </citation>
    <scope>NUCLEOTIDE SEQUENCE [LARGE SCALE GENOMIC DNA]</scope>
    <source>
        <strain evidence="4 5">PWS21</strain>
    </source>
</reference>
<dbReference type="PANTHER" id="PTHR34475:SF1">
    <property type="entry name" value="CYTOSKELETON PROTEIN RODZ"/>
    <property type="match status" value="1"/>
</dbReference>
<organism evidence="4 5">
    <name type="scientific">Marinobacter profundi</name>
    <dbReference type="NCBI Taxonomy" id="2666256"/>
    <lineage>
        <taxon>Bacteria</taxon>
        <taxon>Pseudomonadati</taxon>
        <taxon>Pseudomonadota</taxon>
        <taxon>Gammaproteobacteria</taxon>
        <taxon>Pseudomonadales</taxon>
        <taxon>Marinobacteraceae</taxon>
        <taxon>Marinobacter</taxon>
    </lineage>
</organism>